<dbReference type="EMBL" id="JAUCMV010000004">
    <property type="protein sequence ID" value="KAK0403240.1"/>
    <property type="molecule type" value="Genomic_DNA"/>
</dbReference>
<dbReference type="FunFam" id="3.40.390.10:FF:000028">
    <property type="entry name" value="Zinc metalloproteinase"/>
    <property type="match status" value="1"/>
</dbReference>
<dbReference type="PRINTS" id="PR00480">
    <property type="entry name" value="ASTACIN"/>
</dbReference>
<keyword evidence="4 10" id="KW-0378">Hydrolase</keyword>
<dbReference type="PANTHER" id="PTHR10127">
    <property type="entry name" value="DISCOIDIN, CUB, EGF, LAMININ , AND ZINC METALLOPROTEASE DOMAIN CONTAINING"/>
    <property type="match status" value="1"/>
</dbReference>
<dbReference type="GO" id="GO:0008270">
    <property type="term" value="F:zinc ion binding"/>
    <property type="evidence" value="ECO:0007669"/>
    <property type="project" value="UniProtKB-UniRule"/>
</dbReference>
<feature type="region of interest" description="Disordered" evidence="12">
    <location>
        <begin position="729"/>
        <end position="758"/>
    </location>
</feature>
<dbReference type="PROSITE" id="PS01180">
    <property type="entry name" value="CUB"/>
    <property type="match status" value="1"/>
</dbReference>
<evidence type="ECO:0000256" key="2">
    <source>
        <dbReference type="ARBA" id="ARBA00022670"/>
    </source>
</evidence>
<dbReference type="InterPro" id="IPR001506">
    <property type="entry name" value="Peptidase_M12A"/>
</dbReference>
<keyword evidence="7 10" id="KW-1015">Disulfide bond</keyword>
<dbReference type="GO" id="GO:0018996">
    <property type="term" value="P:molting cycle, collagen and cuticulin-based cuticle"/>
    <property type="evidence" value="ECO:0007669"/>
    <property type="project" value="UniProtKB-ARBA"/>
</dbReference>
<feature type="signal peptide" evidence="11">
    <location>
        <begin position="1"/>
        <end position="17"/>
    </location>
</feature>
<feature type="transmembrane region" description="Helical" evidence="13">
    <location>
        <begin position="856"/>
        <end position="879"/>
    </location>
</feature>
<sequence>MLRISLFLLAGFAGLKAQEDSIPNDTVDNYATVKALLNDYYAESAKRSGIYSDYNPEMIQKNARSISFNDSTEASVNRKLLGEVFETDIILTVPQAEALVDEVKKSSNRRGKRQALPNPNSYWRSLTISYRFAFADWDWQNLIRRSLRHVESETCIRFRENGNDHDYLQFIRGSGCYSNVGRVGGRQQVSIGYGCDHLGIIAHETLHALGLWHEQSRNDRDNFIWINLNTIIAGTVGNFEKRSVLTSDNMDQPYDLGSVMHYGSRAFSIDYNRYSIQTRDSNYQQTIGQRQGLSFKDAKMINLRYCTRICPRQLPCANNGYTDPNNCNKCKCPVGYGGPYCQDVARDSEPYLCQGGERDATHSVQTIMSPPLKNNIDCYWRIRAPYGAKIELTFTRISFPCRDVCGNYVEVKSDADKTAAGPRLCCNVPKRIVSESNEVVLHFSTDGDFVTGYLGFEVNYRIIGSSRPDVVTVLPPAIPRNTKNKWSRVIGKWISGAWIPSSDDTKNLTSSVDTTTTTTTTTTTQRPSPSATGSWSAWGGWSGCTVSCGGCGQKKRVRACYGGNGVCVGEDHEYGTCGEKVCPVTGGHTRCRGRLVMPCNLLKELDFGTIRNQPGDSFEAESNPTTGNGTVPHLLATKKNAQTIKKIKKEMTQLRQKRYVDGNVQMQNENICEKYFSYNCPTALLTINIDYRKEADAVSDPNGNVQCCPGYTVSNKICIKQPKQLEFQAADSSTSVPRSPDGTSVDGNGTDNQDAKMKKLQKEVEHYRETSMNFHKSDRALKQTILQQRERILLLNEGLSLREAMADKQARIISQQRDLIMELRLERLKQLSTQGERREEKKEVKEEKEDDVWDSTLLPCIMMFMSLAIVTLAVAVVFISI</sequence>
<feature type="binding site" evidence="10">
    <location>
        <position position="213"/>
    </location>
    <ligand>
        <name>Zn(2+)</name>
        <dbReference type="ChEBI" id="CHEBI:29105"/>
        <note>catalytic</note>
    </ligand>
</feature>
<dbReference type="PROSITE" id="PS01186">
    <property type="entry name" value="EGF_2"/>
    <property type="match status" value="1"/>
</dbReference>
<dbReference type="PROSITE" id="PS50092">
    <property type="entry name" value="TSP1"/>
    <property type="match status" value="1"/>
</dbReference>
<keyword evidence="11" id="KW-0732">Signal</keyword>
<keyword evidence="8" id="KW-0325">Glycoprotein</keyword>
<gene>
    <name evidence="16" type="ORF">QR680_016803</name>
</gene>
<evidence type="ECO:0000256" key="5">
    <source>
        <dbReference type="ARBA" id="ARBA00022833"/>
    </source>
</evidence>
<evidence type="ECO:0000256" key="1">
    <source>
        <dbReference type="ARBA" id="ARBA00022536"/>
    </source>
</evidence>
<dbReference type="PROSITE" id="PS00022">
    <property type="entry name" value="EGF_1"/>
    <property type="match status" value="1"/>
</dbReference>
<organism evidence="16 17">
    <name type="scientific">Steinernema hermaphroditum</name>
    <dbReference type="NCBI Taxonomy" id="289476"/>
    <lineage>
        <taxon>Eukaryota</taxon>
        <taxon>Metazoa</taxon>
        <taxon>Ecdysozoa</taxon>
        <taxon>Nematoda</taxon>
        <taxon>Chromadorea</taxon>
        <taxon>Rhabditida</taxon>
        <taxon>Tylenchina</taxon>
        <taxon>Panagrolaimomorpha</taxon>
        <taxon>Strongyloidoidea</taxon>
        <taxon>Steinernematidae</taxon>
        <taxon>Steinernema</taxon>
    </lineage>
</organism>
<dbReference type="Pfam" id="PF01400">
    <property type="entry name" value="Astacin"/>
    <property type="match status" value="1"/>
</dbReference>
<dbReference type="SUPFAM" id="SSF49854">
    <property type="entry name" value="Spermadhesin, CUB domain"/>
    <property type="match status" value="1"/>
</dbReference>
<dbReference type="InterPro" id="IPR034035">
    <property type="entry name" value="Astacin-like_dom"/>
</dbReference>
<dbReference type="SMART" id="SM00042">
    <property type="entry name" value="CUB"/>
    <property type="match status" value="1"/>
</dbReference>
<proteinExistence type="predicted"/>
<keyword evidence="13" id="KW-1133">Transmembrane helix</keyword>
<name>A0AA39HCC3_9BILA</name>
<feature type="domain" description="CUB" evidence="14">
    <location>
        <begin position="353"/>
        <end position="463"/>
    </location>
</feature>
<dbReference type="EC" id="3.4.24.-" evidence="11"/>
<dbReference type="SUPFAM" id="SSF55486">
    <property type="entry name" value="Metalloproteases ('zincins'), catalytic domain"/>
    <property type="match status" value="1"/>
</dbReference>
<dbReference type="InterPro" id="IPR000742">
    <property type="entry name" value="EGF"/>
</dbReference>
<dbReference type="PROSITE" id="PS51864">
    <property type="entry name" value="ASTACIN"/>
    <property type="match status" value="1"/>
</dbReference>
<evidence type="ECO:0000256" key="12">
    <source>
        <dbReference type="SAM" id="MobiDB-lite"/>
    </source>
</evidence>
<keyword evidence="2 10" id="KW-0645">Protease</keyword>
<dbReference type="CDD" id="cd00041">
    <property type="entry name" value="CUB"/>
    <property type="match status" value="1"/>
</dbReference>
<feature type="chain" id="PRO_5041487223" description="Metalloendopeptidase" evidence="11">
    <location>
        <begin position="18"/>
        <end position="881"/>
    </location>
</feature>
<evidence type="ECO:0000256" key="8">
    <source>
        <dbReference type="ARBA" id="ARBA00023180"/>
    </source>
</evidence>
<evidence type="ECO:0000256" key="3">
    <source>
        <dbReference type="ARBA" id="ARBA00022723"/>
    </source>
</evidence>
<keyword evidence="1" id="KW-0245">EGF-like domain</keyword>
<accession>A0AA39HCC3</accession>
<dbReference type="InterPro" id="IPR000859">
    <property type="entry name" value="CUB_dom"/>
</dbReference>
<comment type="cofactor">
    <cofactor evidence="10 11">
        <name>Zn(2+)</name>
        <dbReference type="ChEBI" id="CHEBI:29105"/>
    </cofactor>
    <text evidence="10 11">Binds 1 zinc ion per subunit.</text>
</comment>
<comment type="caution">
    <text evidence="9">Lacks conserved residue(s) required for the propagation of feature annotation.</text>
</comment>
<dbReference type="Gene3D" id="2.60.120.290">
    <property type="entry name" value="Spermadhesin, CUB domain"/>
    <property type="match status" value="1"/>
</dbReference>
<dbReference type="GO" id="GO:0006508">
    <property type="term" value="P:proteolysis"/>
    <property type="evidence" value="ECO:0007669"/>
    <property type="project" value="UniProtKB-KW"/>
</dbReference>
<dbReference type="GO" id="GO:0004222">
    <property type="term" value="F:metalloendopeptidase activity"/>
    <property type="evidence" value="ECO:0007669"/>
    <property type="project" value="UniProtKB-UniRule"/>
</dbReference>
<keyword evidence="13" id="KW-0812">Transmembrane</keyword>
<keyword evidence="3 10" id="KW-0479">Metal-binding</keyword>
<feature type="region of interest" description="Disordered" evidence="12">
    <location>
        <begin position="504"/>
        <end position="534"/>
    </location>
</feature>
<keyword evidence="6 10" id="KW-0482">Metalloprotease</keyword>
<dbReference type="SMART" id="SM00209">
    <property type="entry name" value="TSP1"/>
    <property type="match status" value="1"/>
</dbReference>
<feature type="compositionally biased region" description="Polar residues" evidence="12">
    <location>
        <begin position="730"/>
        <end position="752"/>
    </location>
</feature>
<dbReference type="Gene3D" id="2.20.100.10">
    <property type="entry name" value="Thrombospondin type-1 (TSP1) repeat"/>
    <property type="match status" value="1"/>
</dbReference>
<dbReference type="InterPro" id="IPR024079">
    <property type="entry name" value="MetalloPept_cat_dom_sf"/>
</dbReference>
<dbReference type="InterPro" id="IPR006026">
    <property type="entry name" value="Peptidase_Metallo"/>
</dbReference>
<feature type="compositionally biased region" description="Low complexity" evidence="12">
    <location>
        <begin position="514"/>
        <end position="534"/>
    </location>
</feature>
<dbReference type="Pfam" id="PF00431">
    <property type="entry name" value="CUB"/>
    <property type="match status" value="1"/>
</dbReference>
<dbReference type="SUPFAM" id="SSF82895">
    <property type="entry name" value="TSP-1 type 1 repeat"/>
    <property type="match status" value="1"/>
</dbReference>
<keyword evidence="13" id="KW-0472">Membrane</keyword>
<protein>
    <recommendedName>
        <fullName evidence="11">Metalloendopeptidase</fullName>
        <ecNumber evidence="11">3.4.24.-</ecNumber>
    </recommendedName>
</protein>
<dbReference type="Gene3D" id="3.40.390.10">
    <property type="entry name" value="Collagenase (Catalytic Domain)"/>
    <property type="match status" value="1"/>
</dbReference>
<evidence type="ECO:0000256" key="7">
    <source>
        <dbReference type="ARBA" id="ARBA00023157"/>
    </source>
</evidence>
<dbReference type="SMART" id="SM00235">
    <property type="entry name" value="ZnMc"/>
    <property type="match status" value="1"/>
</dbReference>
<evidence type="ECO:0000313" key="16">
    <source>
        <dbReference type="EMBL" id="KAK0403240.1"/>
    </source>
</evidence>
<comment type="caution">
    <text evidence="16">The sequence shown here is derived from an EMBL/GenBank/DDBJ whole genome shotgun (WGS) entry which is preliminary data.</text>
</comment>
<evidence type="ECO:0000259" key="14">
    <source>
        <dbReference type="PROSITE" id="PS01180"/>
    </source>
</evidence>
<reference evidence="16" key="1">
    <citation type="submission" date="2023-06" db="EMBL/GenBank/DDBJ databases">
        <title>Genomic analysis of the entomopathogenic nematode Steinernema hermaphroditum.</title>
        <authorList>
            <person name="Schwarz E.M."/>
            <person name="Heppert J.K."/>
            <person name="Baniya A."/>
            <person name="Schwartz H.T."/>
            <person name="Tan C.-H."/>
            <person name="Antoshechkin I."/>
            <person name="Sternberg P.W."/>
            <person name="Goodrich-Blair H."/>
            <person name="Dillman A.R."/>
        </authorList>
    </citation>
    <scope>NUCLEOTIDE SEQUENCE</scope>
    <source>
        <strain evidence="16">PS9179</strain>
        <tissue evidence="16">Whole animal</tissue>
    </source>
</reference>
<dbReference type="AlphaFoldDB" id="A0AA39HCC3"/>
<evidence type="ECO:0000313" key="17">
    <source>
        <dbReference type="Proteomes" id="UP001175271"/>
    </source>
</evidence>
<dbReference type="Proteomes" id="UP001175271">
    <property type="component" value="Unassembled WGS sequence"/>
</dbReference>
<feature type="disulfide bond" evidence="10">
    <location>
        <begin position="155"/>
        <end position="310"/>
    </location>
</feature>
<keyword evidence="5 10" id="KW-0862">Zinc</keyword>
<dbReference type="InterPro" id="IPR035914">
    <property type="entry name" value="Sperma_CUB_dom_sf"/>
</dbReference>
<dbReference type="CDD" id="cd04280">
    <property type="entry name" value="ZnMc_astacin_like"/>
    <property type="match status" value="1"/>
</dbReference>
<dbReference type="PANTHER" id="PTHR10127:SF831">
    <property type="entry name" value="ZINC METALLOPROTEINASE NAS-37"/>
    <property type="match status" value="1"/>
</dbReference>
<evidence type="ECO:0000256" key="4">
    <source>
        <dbReference type="ARBA" id="ARBA00022801"/>
    </source>
</evidence>
<evidence type="ECO:0000256" key="13">
    <source>
        <dbReference type="SAM" id="Phobius"/>
    </source>
</evidence>
<feature type="domain" description="Peptidase M12A" evidence="15">
    <location>
        <begin position="114"/>
        <end position="311"/>
    </location>
</feature>
<evidence type="ECO:0000259" key="15">
    <source>
        <dbReference type="PROSITE" id="PS51864"/>
    </source>
</evidence>
<keyword evidence="17" id="KW-1185">Reference proteome</keyword>
<feature type="binding site" evidence="10">
    <location>
        <position position="203"/>
    </location>
    <ligand>
        <name>Zn(2+)</name>
        <dbReference type="ChEBI" id="CHEBI:29105"/>
        <note>catalytic</note>
    </ligand>
</feature>
<feature type="binding site" evidence="10">
    <location>
        <position position="207"/>
    </location>
    <ligand>
        <name>Zn(2+)</name>
        <dbReference type="ChEBI" id="CHEBI:29105"/>
        <note>catalytic</note>
    </ligand>
</feature>
<dbReference type="InterPro" id="IPR000884">
    <property type="entry name" value="TSP1_rpt"/>
</dbReference>
<evidence type="ECO:0000256" key="6">
    <source>
        <dbReference type="ARBA" id="ARBA00023049"/>
    </source>
</evidence>
<feature type="active site" evidence="10">
    <location>
        <position position="204"/>
    </location>
</feature>
<evidence type="ECO:0000256" key="9">
    <source>
        <dbReference type="PROSITE-ProRule" id="PRU00059"/>
    </source>
</evidence>
<evidence type="ECO:0000256" key="11">
    <source>
        <dbReference type="RuleBase" id="RU361183"/>
    </source>
</evidence>
<evidence type="ECO:0000256" key="10">
    <source>
        <dbReference type="PROSITE-ProRule" id="PRU01211"/>
    </source>
</evidence>
<dbReference type="InterPro" id="IPR036383">
    <property type="entry name" value="TSP1_rpt_sf"/>
</dbReference>